<protein>
    <recommendedName>
        <fullName evidence="1">ILEI/PANDER domain-containing protein</fullName>
    </recommendedName>
</protein>
<dbReference type="InParanoid" id="D3B828"/>
<evidence type="ECO:0000259" key="1">
    <source>
        <dbReference type="Pfam" id="PF15711"/>
    </source>
</evidence>
<organism evidence="2 3">
    <name type="scientific">Heterostelium pallidum (strain ATCC 26659 / Pp 5 / PN500)</name>
    <name type="common">Cellular slime mold</name>
    <name type="synonym">Polysphondylium pallidum</name>
    <dbReference type="NCBI Taxonomy" id="670386"/>
    <lineage>
        <taxon>Eukaryota</taxon>
        <taxon>Amoebozoa</taxon>
        <taxon>Evosea</taxon>
        <taxon>Eumycetozoa</taxon>
        <taxon>Dictyostelia</taxon>
        <taxon>Acytosteliales</taxon>
        <taxon>Acytosteliaceae</taxon>
        <taxon>Heterostelium</taxon>
    </lineage>
</organism>
<proteinExistence type="predicted"/>
<evidence type="ECO:0000313" key="2">
    <source>
        <dbReference type="EMBL" id="EFA82196.1"/>
    </source>
</evidence>
<dbReference type="STRING" id="670386.D3B828"/>
<dbReference type="Pfam" id="PF13385">
    <property type="entry name" value="Laminin_G_3"/>
    <property type="match status" value="1"/>
</dbReference>
<dbReference type="InterPro" id="IPR039477">
    <property type="entry name" value="ILEI/PANDER_dom"/>
</dbReference>
<accession>D3B828</accession>
<keyword evidence="3" id="KW-1185">Reference proteome</keyword>
<dbReference type="Proteomes" id="UP000001396">
    <property type="component" value="Unassembled WGS sequence"/>
</dbReference>
<dbReference type="Gene3D" id="3.40.50.12660">
    <property type="match status" value="1"/>
</dbReference>
<dbReference type="RefSeq" id="XP_020434313.1">
    <property type="nucleotide sequence ID" value="XM_020575518.1"/>
</dbReference>
<feature type="domain" description="ILEI/PANDER" evidence="1">
    <location>
        <begin position="742"/>
        <end position="804"/>
    </location>
</feature>
<feature type="domain" description="ILEI/PANDER" evidence="1">
    <location>
        <begin position="33"/>
        <end position="118"/>
    </location>
</feature>
<evidence type="ECO:0000313" key="3">
    <source>
        <dbReference type="Proteomes" id="UP000001396"/>
    </source>
</evidence>
<dbReference type="InterPro" id="IPR013320">
    <property type="entry name" value="ConA-like_dom_sf"/>
</dbReference>
<feature type="domain" description="ILEI/PANDER" evidence="1">
    <location>
        <begin position="875"/>
        <end position="966"/>
    </location>
</feature>
<gene>
    <name evidence="2" type="ORF">PPL_04618</name>
</gene>
<dbReference type="OMA" id="MEINDWL"/>
<dbReference type="SUPFAM" id="SSF49899">
    <property type="entry name" value="Concanavalin A-like lectins/glucanases"/>
    <property type="match status" value="1"/>
</dbReference>
<reference evidence="2 3" key="1">
    <citation type="journal article" date="2011" name="Genome Res.">
        <title>Phylogeny-wide analysis of social amoeba genomes highlights ancient origins for complex intercellular communication.</title>
        <authorList>
            <person name="Heidel A.J."/>
            <person name="Lawal H.M."/>
            <person name="Felder M."/>
            <person name="Schilde C."/>
            <person name="Helps N.R."/>
            <person name="Tunggal B."/>
            <person name="Rivero F."/>
            <person name="John U."/>
            <person name="Schleicher M."/>
            <person name="Eichinger L."/>
            <person name="Platzer M."/>
            <person name="Noegel A.A."/>
            <person name="Schaap P."/>
            <person name="Gloeckner G."/>
        </authorList>
    </citation>
    <scope>NUCLEOTIDE SEQUENCE [LARGE SCALE GENOMIC DNA]</scope>
    <source>
        <strain evidence="3">ATCC 26659 / Pp 5 / PN500</strain>
    </source>
</reference>
<feature type="domain" description="ILEI/PANDER" evidence="1">
    <location>
        <begin position="352"/>
        <end position="444"/>
    </location>
</feature>
<dbReference type="EMBL" id="ADBJ01000020">
    <property type="protein sequence ID" value="EFA82196.1"/>
    <property type="molecule type" value="Genomic_DNA"/>
</dbReference>
<dbReference type="Pfam" id="PF15711">
    <property type="entry name" value="ILEI"/>
    <property type="match status" value="5"/>
</dbReference>
<name>D3B828_HETP5</name>
<sequence length="1450" mass="158382">MSDFITLKSSTIENSSFEIEGTEFLDQSLVKTGLNIWFSDTSDSFPNYTFKTFGYQDDLLFSDHINSIEMGSIVLVIAIGAFPNPPSDALFRSLKKIGSGQVISINGSANYCIIGVKGEAVGDAVEAFGNGQSTNVTVSRNVNPMNIDTRYVLIKQLTSSSISVTFNNTDTFESAIADGLTVWTFGEDLNMDDVLMDSSQVYSTNSSTSQSDRLENFIQSQEDGKFIFIVSKGSAKTNISSELANILKSQLGSKYIDQYISSSTNDKWFIVARKNSKYSLCESTSKIEQTNIGSFFWTFDNPNEIIAKSKVDQRNVMISASSFNQGLPTSVTNRYSLIIDDQTAPTPTSGTSGFLMYILSEIDSSIKSYKSYNIKSTDPTTAVAMMTDIQNIQIGDIVVIIASQLDSTFVMTSELAHMFETVGAQYSHDLIALSSYVIIGRKGSSTGSVPELFSKNGPVSLFSNFSKVIVKPFIHIEAISKSVTGGYSKFLINSTEVNANIANGINVLTLDENNGNIIDFTTFDTVNPSPMINGLLSTSGTFVTVNSSPSYNFNTGAFSAAVRFQTTSIGPILCRKPFNGGTNNGGWTLVLEANGVINFMTDNGVGSYRVQTGPTNVIDADWHNIVIVRGAAGTLSIYLDGVKLPVTISKTIETPLNVDSNASFVICQNTQKPGTQFIGTISDVSLWNSDISQTTMKIAASGQLTGNEPNLVGYWKLNSNLNDLSKVSNTGNGQNITYTQIGSTQSELFASKIQALQNGKIVALSVLGAANTYLSKRAKDTMAFYLNSESVYTYTSGNSFCMISTISPNSDLEYLLISECLSNSSSETSCNVRFPIKSLFDKVVGYSFCVTSYGNQNTCKIMINGNHPTGSVGEGLNVVTVDPVTGLISEIKNFNTLSDPTAWSNFYQFISTLNIGVYICVGIKSSMGTPLTALDKRYRNMAFNMIGGCAFHNSNIGSYSLIGAKGITSGTGTESFSDGDSQVCVSSWEPKTPSNLRASQSISNYSSIHSVGLLDKYYLVNNPVSMIPKSYAVGNVYAREPSYSLSNNNFGRVVKALLVAVSYKNSPAGTIQNSEIEIREHANVLIRCGLILPENIKILSESNTQLSKDGTFVQGPSSHCIQMEINDWLLKNIKTGDTIYFVYKGRSFTNTPFNKQPGTVSDYGLCSLNQDLTATDYSLNRSTFLNLFSNVPTGVNISMLLDCSYAVDIASKTFSGAPNSIQFQIAALLGSGSDIKIRQLQQDISFLSSISNILKNNFTSNNNNNITYNNIINGVISTNKYQTTPFFVNGYAVTDDQTFLSQIKSNVSDITIGEDMDSNILKIKQYSKNIDGIEYFRYSDSEISGWSQVNVTFNVWKEPMHESIIPFYEYNLDNSNIFYYTTNSNLSAEQGWNQTSIIGYVSNTKASDKIQLYQFHRDQKLGGGYFFSTNRNESPNHFIFDGPTVFLPLV</sequence>
<dbReference type="GeneID" id="31360105"/>
<comment type="caution">
    <text evidence="2">The sequence shown here is derived from an EMBL/GenBank/DDBJ whole genome shotgun (WGS) entry which is preliminary data.</text>
</comment>
<dbReference type="Gene3D" id="2.60.120.200">
    <property type="match status" value="1"/>
</dbReference>
<feature type="domain" description="ILEI/PANDER" evidence="1">
    <location>
        <begin position="180"/>
        <end position="275"/>
    </location>
</feature>